<feature type="transmembrane region" description="Helical" evidence="2">
    <location>
        <begin position="135"/>
        <end position="153"/>
    </location>
</feature>
<dbReference type="Pfam" id="PF07693">
    <property type="entry name" value="KAP_NTPase"/>
    <property type="match status" value="1"/>
</dbReference>
<dbReference type="InterPro" id="IPR027417">
    <property type="entry name" value="P-loop_NTPase"/>
</dbReference>
<feature type="region of interest" description="Disordered" evidence="1">
    <location>
        <begin position="1"/>
        <end position="20"/>
    </location>
</feature>
<keyword evidence="2" id="KW-0472">Membrane</keyword>
<dbReference type="RefSeq" id="WP_122184312.1">
    <property type="nucleotide sequence ID" value="NZ_RFFJ01000071.1"/>
</dbReference>
<evidence type="ECO:0000256" key="2">
    <source>
        <dbReference type="SAM" id="Phobius"/>
    </source>
</evidence>
<feature type="transmembrane region" description="Helical" evidence="2">
    <location>
        <begin position="385"/>
        <end position="406"/>
    </location>
</feature>
<name>A0A3M2LPW7_9ACTN</name>
<dbReference type="AlphaFoldDB" id="A0A3M2LPW7"/>
<reference evidence="4 5" key="1">
    <citation type="submission" date="2018-10" db="EMBL/GenBank/DDBJ databases">
        <title>Isolation, diversity and antifungal activity of actinobacteria from wheat.</title>
        <authorList>
            <person name="Han C."/>
        </authorList>
    </citation>
    <scope>NUCLEOTIDE SEQUENCE [LARGE SCALE GENOMIC DNA]</scope>
    <source>
        <strain evidence="4 5">NEAU-YY642</strain>
    </source>
</reference>
<feature type="transmembrane region" description="Helical" evidence="2">
    <location>
        <begin position="490"/>
        <end position="516"/>
    </location>
</feature>
<gene>
    <name evidence="4" type="ORF">EBN88_14615</name>
</gene>
<comment type="caution">
    <text evidence="4">The sequence shown here is derived from an EMBL/GenBank/DDBJ whole genome shotgun (WGS) entry which is preliminary data.</text>
</comment>
<protein>
    <recommendedName>
        <fullName evidence="3">KAP NTPase domain-containing protein</fullName>
    </recommendedName>
</protein>
<keyword evidence="2" id="KW-1133">Transmembrane helix</keyword>
<dbReference type="Proteomes" id="UP000278673">
    <property type="component" value="Unassembled WGS sequence"/>
</dbReference>
<dbReference type="SUPFAM" id="SSF52540">
    <property type="entry name" value="P-loop containing nucleoside triphosphate hydrolases"/>
    <property type="match status" value="1"/>
</dbReference>
<evidence type="ECO:0000256" key="1">
    <source>
        <dbReference type="SAM" id="MobiDB-lite"/>
    </source>
</evidence>
<dbReference type="EMBL" id="RFFJ01000071">
    <property type="protein sequence ID" value="RMI39534.1"/>
    <property type="molecule type" value="Genomic_DNA"/>
</dbReference>
<keyword evidence="5" id="KW-1185">Reference proteome</keyword>
<feature type="transmembrane region" description="Helical" evidence="2">
    <location>
        <begin position="418"/>
        <end position="439"/>
    </location>
</feature>
<feature type="transmembrane region" description="Helical" evidence="2">
    <location>
        <begin position="459"/>
        <end position="478"/>
    </location>
</feature>
<organism evidence="4 5">
    <name type="scientific">Streptomyces triticirhizae</name>
    <dbReference type="NCBI Taxonomy" id="2483353"/>
    <lineage>
        <taxon>Bacteria</taxon>
        <taxon>Bacillati</taxon>
        <taxon>Actinomycetota</taxon>
        <taxon>Actinomycetes</taxon>
        <taxon>Kitasatosporales</taxon>
        <taxon>Streptomycetaceae</taxon>
        <taxon>Streptomyces</taxon>
    </lineage>
</organism>
<evidence type="ECO:0000313" key="4">
    <source>
        <dbReference type="EMBL" id="RMI39534.1"/>
    </source>
</evidence>
<evidence type="ECO:0000313" key="5">
    <source>
        <dbReference type="Proteomes" id="UP000278673"/>
    </source>
</evidence>
<feature type="domain" description="KAP NTPase" evidence="3">
    <location>
        <begin position="612"/>
        <end position="676"/>
    </location>
</feature>
<dbReference type="InterPro" id="IPR011646">
    <property type="entry name" value="KAP_P-loop"/>
</dbReference>
<keyword evidence="2" id="KW-0812">Transmembrane</keyword>
<feature type="transmembrane region" description="Helical" evidence="2">
    <location>
        <begin position="336"/>
        <end position="355"/>
    </location>
</feature>
<proteinExistence type="predicted"/>
<evidence type="ECO:0000259" key="3">
    <source>
        <dbReference type="Pfam" id="PF07693"/>
    </source>
</evidence>
<accession>A0A3M2LPW7</accession>
<sequence length="925" mass="100151">MAGADDDELPVTLPAGSRPGQQVSWPIAKVAEIYRESVDHALASPSIARRLDARPGVTTQDIHARMLRHENVQAAIKPCRIRYEYYLRAVKVREWTLARRNEHARLARWSARAALALVLLLVPTPVVLVVRAPALAAWLTPLVALLLAVLLLTDVRARARLRRWALLAYYALATEVWELAAEPLGRRWGNAQALGTAPVVRRVVDELLGEDRDALLLPDSTEGLRSPGSDGYHVDNRPLAQLRRKIDQIDGGAIAVSGPRGAGKTTLLENAVRPDDFTVVTHAPATYAPHDFLLSLFVAVCEGYLRHEGQQVPNFARLPRRALRGLRRPLTRGVRWFGYALPAAALVVVGLFATARSLRQTHGGTVERWADDLGRHLGDWGLDAWHGRSVGAALAITGVGVVLWALRRATWFTAALPTALRVLARVTGTALVAGAVLSLPLDPEIRRHAADFYLDSAPAGLLVVPAVVVLSALVGDFIDSLTTWYRTRGVWLGVVVVGAPIAWGVTLAALVGLLATDAGRDLLTDPSNPTRLLAVLTGLALWRLAARPWRAARPESDLPSRCRDQLYRLQTAQTTTAATNLGGTAAPLLTLGASGTATLATVPPNYPVLVADFKRLLGDIAAELARRDQRTVVVIDEVDRLGSAEQALAFLREIKAVLGVPRVHFLLSVADDVGAAFVRRGLPHRDVTDSSLDDIVHVGPATLAESTALLTKRAPGISDPYVLLAHALSGGLPRDLIRYARRLLEIQDATEQLELPDIARAMILEEVHETLDGFHNLLARQRWTPETSTVLVAFRDLMGHLRTACTCCPGRAAALEAALTHFATRPAPAGDDARVLLDEAAVYAYFSLTLLEVFGRPGFTTRREVAALRGADGDPETLADARRELAVSPYSARPLLDAVRRAWTLTIPLADGTAPPPPRSVPCRG</sequence>
<feature type="transmembrane region" description="Helical" evidence="2">
    <location>
        <begin position="109"/>
        <end position="129"/>
    </location>
</feature>